<dbReference type="AlphaFoldDB" id="A0AAN6S423"/>
<evidence type="ECO:0000313" key="1">
    <source>
        <dbReference type="EMBL" id="KAK3939228.1"/>
    </source>
</evidence>
<keyword evidence="2" id="KW-1185">Reference proteome</keyword>
<dbReference type="Proteomes" id="UP001303473">
    <property type="component" value="Unassembled WGS sequence"/>
</dbReference>
<reference evidence="2" key="1">
    <citation type="journal article" date="2023" name="Mol. Phylogenet. Evol.">
        <title>Genome-scale phylogeny and comparative genomics of the fungal order Sordariales.</title>
        <authorList>
            <person name="Hensen N."/>
            <person name="Bonometti L."/>
            <person name="Westerberg I."/>
            <person name="Brannstrom I.O."/>
            <person name="Guillou S."/>
            <person name="Cros-Aarteil S."/>
            <person name="Calhoun S."/>
            <person name="Haridas S."/>
            <person name="Kuo A."/>
            <person name="Mondo S."/>
            <person name="Pangilinan J."/>
            <person name="Riley R."/>
            <person name="LaButti K."/>
            <person name="Andreopoulos B."/>
            <person name="Lipzen A."/>
            <person name="Chen C."/>
            <person name="Yan M."/>
            <person name="Daum C."/>
            <person name="Ng V."/>
            <person name="Clum A."/>
            <person name="Steindorff A."/>
            <person name="Ohm R.A."/>
            <person name="Martin F."/>
            <person name="Silar P."/>
            <person name="Natvig D.O."/>
            <person name="Lalanne C."/>
            <person name="Gautier V."/>
            <person name="Ament-Velasquez S.L."/>
            <person name="Kruys A."/>
            <person name="Hutchinson M.I."/>
            <person name="Powell A.J."/>
            <person name="Barry K."/>
            <person name="Miller A.N."/>
            <person name="Grigoriev I.V."/>
            <person name="Debuchy R."/>
            <person name="Gladieux P."/>
            <person name="Hiltunen Thoren M."/>
            <person name="Johannesson H."/>
        </authorList>
    </citation>
    <scope>NUCLEOTIDE SEQUENCE [LARGE SCALE GENOMIC DNA]</scope>
    <source>
        <strain evidence="2">CBS 340.73</strain>
    </source>
</reference>
<evidence type="ECO:0000313" key="2">
    <source>
        <dbReference type="Proteomes" id="UP001303473"/>
    </source>
</evidence>
<accession>A0AAN6S423</accession>
<dbReference type="EMBL" id="MU853815">
    <property type="protein sequence ID" value="KAK3939228.1"/>
    <property type="molecule type" value="Genomic_DNA"/>
</dbReference>
<dbReference type="SUPFAM" id="SSF56601">
    <property type="entry name" value="beta-lactamase/transpeptidase-like"/>
    <property type="match status" value="1"/>
</dbReference>
<comment type="caution">
    <text evidence="1">The sequence shown here is derived from an EMBL/GenBank/DDBJ whole genome shotgun (WGS) entry which is preliminary data.</text>
</comment>
<gene>
    <name evidence="1" type="ORF">QBC46DRAFT_342813</name>
</gene>
<proteinExistence type="predicted"/>
<sequence length="155" mass="17210">MVLRFHDKWAFLINAGDAYFSDPVTKYVPELADATRAAPGAGDDKIVYDDINNVRWEHVTLGNLGSQAAGIARDGESFDIEPADFLERKEGRPMLNTTEVPVCGISATTIPAPTLRARLFFFFFFTPRRPGGVLQLPSSSSVLIMLQHQQQQQIL</sequence>
<organism evidence="1 2">
    <name type="scientific">Diplogelasinospora grovesii</name>
    <dbReference type="NCBI Taxonomy" id="303347"/>
    <lineage>
        <taxon>Eukaryota</taxon>
        <taxon>Fungi</taxon>
        <taxon>Dikarya</taxon>
        <taxon>Ascomycota</taxon>
        <taxon>Pezizomycotina</taxon>
        <taxon>Sordariomycetes</taxon>
        <taxon>Sordariomycetidae</taxon>
        <taxon>Sordariales</taxon>
        <taxon>Diplogelasinosporaceae</taxon>
        <taxon>Diplogelasinospora</taxon>
    </lineage>
</organism>
<dbReference type="InterPro" id="IPR012338">
    <property type="entry name" value="Beta-lactam/transpept-like"/>
</dbReference>
<name>A0AAN6S423_9PEZI</name>
<protein>
    <submittedName>
        <fullName evidence="1">Uncharacterized protein</fullName>
    </submittedName>
</protein>